<evidence type="ECO:0000256" key="7">
    <source>
        <dbReference type="SAM" id="SignalP"/>
    </source>
</evidence>
<comment type="function">
    <text evidence="5">Part of a binding-protein-dependent transport system for aliphatic sulfonates. Putative binding protein.</text>
</comment>
<feature type="domain" description="Solute-binding protein family 3/N-terminal" evidence="8">
    <location>
        <begin position="34"/>
        <end position="248"/>
    </location>
</feature>
<comment type="caution">
    <text evidence="9">The sequence shown here is derived from an EMBL/GenBank/DDBJ whole genome shotgun (WGS) entry which is preliminary data.</text>
</comment>
<evidence type="ECO:0000259" key="8">
    <source>
        <dbReference type="SMART" id="SM00062"/>
    </source>
</evidence>
<keyword evidence="4 7" id="KW-0732">Signal</keyword>
<keyword evidence="10" id="KW-1185">Reference proteome</keyword>
<keyword evidence="3" id="KW-0813">Transport</keyword>
<dbReference type="SMART" id="SM00062">
    <property type="entry name" value="PBPb"/>
    <property type="match status" value="1"/>
</dbReference>
<evidence type="ECO:0000256" key="4">
    <source>
        <dbReference type="ARBA" id="ARBA00022729"/>
    </source>
</evidence>
<dbReference type="Pfam" id="PF09084">
    <property type="entry name" value="NMT1"/>
    <property type="match status" value="1"/>
</dbReference>
<dbReference type="GO" id="GO:0016020">
    <property type="term" value="C:membrane"/>
    <property type="evidence" value="ECO:0007669"/>
    <property type="project" value="InterPro"/>
</dbReference>
<dbReference type="AlphaFoldDB" id="A0A225SZB4"/>
<protein>
    <recommendedName>
        <fullName evidence="6">Putative aliphatic sulfonates-binding protein</fullName>
    </recommendedName>
</protein>
<sequence>MQRRDFLRLAPAALGATVLGSAPLLARAAQPPKTIRLDYAYYSPPSLVLRKFGWLEEDLKAQGTEVKWVLSAGSNRALEYLNSDSVDFGSTAGLAALLARANGNPVKAVYIYSRPEWTALAVGKDSTVKSITELKGKKIAATKGTDPYLFLLRALHENGLKKSDVEIVHLQHADGRAALEQGRVAAWAGLDPHLAASELEAGSRLIYRNVNFNTYGFLNVSDSFAVRHPDQVKRVIAAYERARNWIIAHPDETVALLSEESKLSTPVARLQLKRNDFSQPQIGREHIEALRAASPILLEEDLVKSGTDLPRTINALIDPSYAQGVVKA</sequence>
<feature type="signal peptide" evidence="7">
    <location>
        <begin position="1"/>
        <end position="28"/>
    </location>
</feature>
<comment type="subcellular location">
    <subcellularLocation>
        <location evidence="1">Periplasm</location>
    </subcellularLocation>
</comment>
<dbReference type="GO" id="GO:0042626">
    <property type="term" value="F:ATPase-coupled transmembrane transporter activity"/>
    <property type="evidence" value="ECO:0007669"/>
    <property type="project" value="InterPro"/>
</dbReference>
<dbReference type="Proteomes" id="UP000214747">
    <property type="component" value="Unassembled WGS sequence"/>
</dbReference>
<dbReference type="Gene3D" id="3.40.190.10">
    <property type="entry name" value="Periplasmic binding protein-like II"/>
    <property type="match status" value="2"/>
</dbReference>
<evidence type="ECO:0000256" key="1">
    <source>
        <dbReference type="ARBA" id="ARBA00004418"/>
    </source>
</evidence>
<dbReference type="PANTHER" id="PTHR30024:SF21">
    <property type="entry name" value="ABC TRANSPORTER SUBSTRATE-BINDING PROTEIN"/>
    <property type="match status" value="1"/>
</dbReference>
<feature type="chain" id="PRO_5012149488" description="Putative aliphatic sulfonates-binding protein" evidence="7">
    <location>
        <begin position="29"/>
        <end position="328"/>
    </location>
</feature>
<evidence type="ECO:0000256" key="2">
    <source>
        <dbReference type="ARBA" id="ARBA00010742"/>
    </source>
</evidence>
<dbReference type="RefSeq" id="WP_088754583.1">
    <property type="nucleotide sequence ID" value="NZ_NJGV01000006.1"/>
</dbReference>
<dbReference type="PROSITE" id="PS51318">
    <property type="entry name" value="TAT"/>
    <property type="match status" value="1"/>
</dbReference>
<evidence type="ECO:0000256" key="6">
    <source>
        <dbReference type="ARBA" id="ARBA00070228"/>
    </source>
</evidence>
<dbReference type="InterPro" id="IPR001638">
    <property type="entry name" value="Solute-binding_3/MltF_N"/>
</dbReference>
<dbReference type="GO" id="GO:0042597">
    <property type="term" value="C:periplasmic space"/>
    <property type="evidence" value="ECO:0007669"/>
    <property type="project" value="UniProtKB-SubCell"/>
</dbReference>
<dbReference type="InterPro" id="IPR006311">
    <property type="entry name" value="TAT_signal"/>
</dbReference>
<evidence type="ECO:0000256" key="3">
    <source>
        <dbReference type="ARBA" id="ARBA00022448"/>
    </source>
</evidence>
<dbReference type="PANTHER" id="PTHR30024">
    <property type="entry name" value="ALIPHATIC SULFONATES-BINDING PROTEIN-RELATED"/>
    <property type="match status" value="1"/>
</dbReference>
<dbReference type="InterPro" id="IPR015168">
    <property type="entry name" value="SsuA/THI5"/>
</dbReference>
<proteinExistence type="inferred from homology"/>
<accession>A0A225SZB4</accession>
<name>A0A225SZB4_9BURK</name>
<dbReference type="EMBL" id="NJGV01000006">
    <property type="protein sequence ID" value="OWY35147.1"/>
    <property type="molecule type" value="Genomic_DNA"/>
</dbReference>
<organism evidence="9 10">
    <name type="scientific">Herbaspirillum aquaticum</name>
    <dbReference type="NCBI Taxonomy" id="568783"/>
    <lineage>
        <taxon>Bacteria</taxon>
        <taxon>Pseudomonadati</taxon>
        <taxon>Pseudomonadota</taxon>
        <taxon>Betaproteobacteria</taxon>
        <taxon>Burkholderiales</taxon>
        <taxon>Oxalobacteraceae</taxon>
        <taxon>Herbaspirillum</taxon>
    </lineage>
</organism>
<evidence type="ECO:0000313" key="10">
    <source>
        <dbReference type="Proteomes" id="UP000214747"/>
    </source>
</evidence>
<dbReference type="NCBIfam" id="TIGR01728">
    <property type="entry name" value="SsuA_fam"/>
    <property type="match status" value="1"/>
</dbReference>
<gene>
    <name evidence="9" type="ORF">CEJ45_07665</name>
</gene>
<dbReference type="InterPro" id="IPR010067">
    <property type="entry name" value="ABC_SsuA_sub-bd"/>
</dbReference>
<reference evidence="9 10" key="1">
    <citation type="journal article" date="2010" name="Int. J. Syst. Evol. Microbiol.">
        <title>Reclassification of Herbaspirillum putei as a later heterotypic synonym of Herbaspirillum huttiense, with the description of H. huttiense subsp. huttiense subsp. nov. and H. huttiense subsp. putei subsp. nov., comb. nov., and description of Herbaspirillum aquaticum sp. nov.</title>
        <authorList>
            <person name="Dobritsa A.P."/>
            <person name="Reddy M.C."/>
            <person name="Samadpour M."/>
        </authorList>
    </citation>
    <scope>NUCLEOTIDE SEQUENCE [LARGE SCALE GENOMIC DNA]</scope>
    <source>
        <strain evidence="9 10">IEH 4430</strain>
    </source>
</reference>
<dbReference type="SUPFAM" id="SSF53850">
    <property type="entry name" value="Periplasmic binding protein-like II"/>
    <property type="match status" value="1"/>
</dbReference>
<evidence type="ECO:0000256" key="5">
    <source>
        <dbReference type="ARBA" id="ARBA00055538"/>
    </source>
</evidence>
<evidence type="ECO:0000313" key="9">
    <source>
        <dbReference type="EMBL" id="OWY35147.1"/>
    </source>
</evidence>
<dbReference type="FunFam" id="3.40.190.10:FF:000050">
    <property type="entry name" value="Sulfonate ABC transporter substrate-binding protein"/>
    <property type="match status" value="1"/>
</dbReference>
<comment type="similarity">
    <text evidence="2">Belongs to the bacterial solute-binding protein SsuA/TauA family.</text>
</comment>